<feature type="transmembrane region" description="Helical" evidence="1">
    <location>
        <begin position="6"/>
        <end position="25"/>
    </location>
</feature>
<evidence type="ECO:0000256" key="1">
    <source>
        <dbReference type="SAM" id="Phobius"/>
    </source>
</evidence>
<gene>
    <name evidence="2" type="ORF">L0P03_14060</name>
</gene>
<comment type="caution">
    <text evidence="2">The sequence shown here is derived from an EMBL/GenBank/DDBJ whole genome shotgun (WGS) entry which is preliminary data.</text>
</comment>
<dbReference type="PANTHER" id="PTHR37316:SF3">
    <property type="entry name" value="TEICHOIC ACID GLYCEROL-PHOSPHATE TRANSFERASE"/>
    <property type="match status" value="1"/>
</dbReference>
<dbReference type="GO" id="GO:0016020">
    <property type="term" value="C:membrane"/>
    <property type="evidence" value="ECO:0007669"/>
    <property type="project" value="InterPro"/>
</dbReference>
<dbReference type="InterPro" id="IPR051612">
    <property type="entry name" value="Teichoic_Acid_Biosynth"/>
</dbReference>
<dbReference type="RefSeq" id="WP_217773908.1">
    <property type="nucleotide sequence ID" value="NZ_JAHONW010000005.1"/>
</dbReference>
<dbReference type="GO" id="GO:0047355">
    <property type="term" value="F:CDP-glycerol glycerophosphotransferase activity"/>
    <property type="evidence" value="ECO:0007669"/>
    <property type="project" value="InterPro"/>
</dbReference>
<dbReference type="AlphaFoldDB" id="A0AAW5CH54"/>
<keyword evidence="1" id="KW-0812">Transmembrane</keyword>
<sequence>MIKQLIIIGCGVIFSPFVFFHHLIIGRKSNLWLFGSWRGEKFSDNSKALYEYVLKNEKDIHPIWITKNKKVYESLKTKHYPVMMNSSLKATYYMLRAGFCCGSLSATTDVFGSKAWLGYGIKAFYLTHGMPSKHSGYDEPKMKTKKELIARKQPLWLRIYFGMFPQKNPRKLYTISTSDFFVPFLESCTLTPRQNIFVTGTPRLDILFSQEQDPYIADIRRKYPTAKLIIYMPTFRDSYDGGKPFRPFEQFGFDQVKFIEILEKYDYVFLNKGHFWDGLLTSAEYSDRFINVKDDPMLDIYSIVKDIDILMTDYSSIYFDFLPLRKPVILTPFDFETFIRDKRGYYFDYMKELPSIKAQNWNEVCDILVQKKYYPLTEAQTQRFHKNSDAYSSARLTLQIKKILNIQPFGNDDIHS</sequence>
<reference evidence="2" key="1">
    <citation type="submission" date="2022-01" db="EMBL/GenBank/DDBJ databases">
        <title>Collection of gut derived symbiotic bacterial strains cultured from healthy donors.</title>
        <authorList>
            <person name="Lin H."/>
            <person name="Kohout C."/>
            <person name="Waligurski E."/>
            <person name="Pamer E.G."/>
        </authorList>
    </citation>
    <scope>NUCLEOTIDE SEQUENCE</scope>
    <source>
        <strain evidence="2">DFI.1.149</strain>
    </source>
</reference>
<dbReference type="Pfam" id="PF04464">
    <property type="entry name" value="Glyphos_transf"/>
    <property type="match status" value="1"/>
</dbReference>
<accession>A0AAW5CH54</accession>
<organism evidence="2 3">
    <name type="scientific">Odoribacter splanchnicus</name>
    <dbReference type="NCBI Taxonomy" id="28118"/>
    <lineage>
        <taxon>Bacteria</taxon>
        <taxon>Pseudomonadati</taxon>
        <taxon>Bacteroidota</taxon>
        <taxon>Bacteroidia</taxon>
        <taxon>Bacteroidales</taxon>
        <taxon>Odoribacteraceae</taxon>
        <taxon>Odoribacter</taxon>
    </lineage>
</organism>
<evidence type="ECO:0000313" key="3">
    <source>
        <dbReference type="Proteomes" id="UP001199750"/>
    </source>
</evidence>
<keyword evidence="1" id="KW-1133">Transmembrane helix</keyword>
<dbReference type="EMBL" id="JAKNDN010000028">
    <property type="protein sequence ID" value="MCG4960961.1"/>
    <property type="molecule type" value="Genomic_DNA"/>
</dbReference>
<dbReference type="Proteomes" id="UP001199750">
    <property type="component" value="Unassembled WGS sequence"/>
</dbReference>
<name>A0AAW5CH54_9BACT</name>
<protein>
    <submittedName>
        <fullName evidence="2">CDP-glycerol glycerophosphotransferase family protein</fullName>
    </submittedName>
</protein>
<evidence type="ECO:0000313" key="2">
    <source>
        <dbReference type="EMBL" id="MCG4960961.1"/>
    </source>
</evidence>
<dbReference type="InterPro" id="IPR007554">
    <property type="entry name" value="Glycerophosphate_synth"/>
</dbReference>
<proteinExistence type="predicted"/>
<dbReference type="PANTHER" id="PTHR37316">
    <property type="entry name" value="TEICHOIC ACID GLYCEROL-PHOSPHATE PRIMASE"/>
    <property type="match status" value="1"/>
</dbReference>
<keyword evidence="1" id="KW-0472">Membrane</keyword>